<gene>
    <name evidence="1" type="ORF">LCGC14_3168000</name>
</gene>
<dbReference type="EMBL" id="LAZR01070230">
    <property type="protein sequence ID" value="KKK43701.1"/>
    <property type="molecule type" value="Genomic_DNA"/>
</dbReference>
<dbReference type="Gene3D" id="3.40.50.2000">
    <property type="entry name" value="Glycogen Phosphorylase B"/>
    <property type="match status" value="1"/>
</dbReference>
<dbReference type="SUPFAM" id="SSF53756">
    <property type="entry name" value="UDP-Glycosyltransferase/glycogen phosphorylase"/>
    <property type="match status" value="1"/>
</dbReference>
<dbReference type="PANTHER" id="PTHR12526">
    <property type="entry name" value="GLYCOSYLTRANSFERASE"/>
    <property type="match status" value="1"/>
</dbReference>
<sequence length="165" mass="18361">GEDPVKGINRTLQAFGEINRKYPNVKLILIPGFPEKIYDSVISTGNLFFEDARDFYLLGDVLVNSSYYEGFPVTIPEAMAAGLPIIAPKVGGITEIVKDGMNGILVDKDCQGLVGAMERIYTGNQFRMKLMRNSMETSKEYTWSKIAAKTAKVYREILKTGNKPK</sequence>
<proteinExistence type="predicted"/>
<evidence type="ECO:0008006" key="2">
    <source>
        <dbReference type="Google" id="ProtNLM"/>
    </source>
</evidence>
<feature type="non-terminal residue" evidence="1">
    <location>
        <position position="1"/>
    </location>
</feature>
<name>A0A0F8Y625_9ZZZZ</name>
<organism evidence="1">
    <name type="scientific">marine sediment metagenome</name>
    <dbReference type="NCBI Taxonomy" id="412755"/>
    <lineage>
        <taxon>unclassified sequences</taxon>
        <taxon>metagenomes</taxon>
        <taxon>ecological metagenomes</taxon>
    </lineage>
</organism>
<comment type="caution">
    <text evidence="1">The sequence shown here is derived from an EMBL/GenBank/DDBJ whole genome shotgun (WGS) entry which is preliminary data.</text>
</comment>
<dbReference type="CDD" id="cd03801">
    <property type="entry name" value="GT4_PimA-like"/>
    <property type="match status" value="1"/>
</dbReference>
<accession>A0A0F8Y625</accession>
<evidence type="ECO:0000313" key="1">
    <source>
        <dbReference type="EMBL" id="KKK43701.1"/>
    </source>
</evidence>
<dbReference type="Pfam" id="PF13692">
    <property type="entry name" value="Glyco_trans_1_4"/>
    <property type="match status" value="1"/>
</dbReference>
<dbReference type="AlphaFoldDB" id="A0A0F8Y625"/>
<protein>
    <recommendedName>
        <fullName evidence="2">Glycosyl transferase family 1 domain-containing protein</fullName>
    </recommendedName>
</protein>
<reference evidence="1" key="1">
    <citation type="journal article" date="2015" name="Nature">
        <title>Complex archaea that bridge the gap between prokaryotes and eukaryotes.</title>
        <authorList>
            <person name="Spang A."/>
            <person name="Saw J.H."/>
            <person name="Jorgensen S.L."/>
            <person name="Zaremba-Niedzwiedzka K."/>
            <person name="Martijn J."/>
            <person name="Lind A.E."/>
            <person name="van Eijk R."/>
            <person name="Schleper C."/>
            <person name="Guy L."/>
            <person name="Ettema T.J."/>
        </authorList>
    </citation>
    <scope>NUCLEOTIDE SEQUENCE</scope>
</reference>